<dbReference type="InterPro" id="IPR001647">
    <property type="entry name" value="HTH_TetR"/>
</dbReference>
<evidence type="ECO:0000256" key="2">
    <source>
        <dbReference type="ARBA" id="ARBA00023125"/>
    </source>
</evidence>
<evidence type="ECO:0000256" key="4">
    <source>
        <dbReference type="SAM" id="MobiDB-lite"/>
    </source>
</evidence>
<evidence type="ECO:0000259" key="5">
    <source>
        <dbReference type="PROSITE" id="PS50977"/>
    </source>
</evidence>
<protein>
    <submittedName>
        <fullName evidence="6">Unannotated protein</fullName>
    </submittedName>
</protein>
<dbReference type="GO" id="GO:0000976">
    <property type="term" value="F:transcription cis-regulatory region binding"/>
    <property type="evidence" value="ECO:0007669"/>
    <property type="project" value="TreeGrafter"/>
</dbReference>
<keyword evidence="1" id="KW-0805">Transcription regulation</keyword>
<evidence type="ECO:0000313" key="6">
    <source>
        <dbReference type="EMBL" id="CAB4643771.1"/>
    </source>
</evidence>
<dbReference type="EMBL" id="CAEZVX010000117">
    <property type="protein sequence ID" value="CAB4643771.1"/>
    <property type="molecule type" value="Genomic_DNA"/>
</dbReference>
<proteinExistence type="predicted"/>
<name>A0A6J6K1W0_9ZZZZ</name>
<dbReference type="PROSITE" id="PS01081">
    <property type="entry name" value="HTH_TETR_1"/>
    <property type="match status" value="1"/>
</dbReference>
<keyword evidence="2" id="KW-0238">DNA-binding</keyword>
<dbReference type="InterPro" id="IPR023772">
    <property type="entry name" value="DNA-bd_HTH_TetR-type_CS"/>
</dbReference>
<reference evidence="6" key="1">
    <citation type="submission" date="2020-05" db="EMBL/GenBank/DDBJ databases">
        <authorList>
            <person name="Chiriac C."/>
            <person name="Salcher M."/>
            <person name="Ghai R."/>
            <person name="Kavagutti S V."/>
        </authorList>
    </citation>
    <scope>NUCLEOTIDE SEQUENCE</scope>
</reference>
<evidence type="ECO:0000256" key="1">
    <source>
        <dbReference type="ARBA" id="ARBA00023015"/>
    </source>
</evidence>
<feature type="region of interest" description="Disordered" evidence="4">
    <location>
        <begin position="1"/>
        <end position="30"/>
    </location>
</feature>
<dbReference type="AlphaFoldDB" id="A0A6J6K1W0"/>
<dbReference type="PROSITE" id="PS50977">
    <property type="entry name" value="HTH_TETR_2"/>
    <property type="match status" value="1"/>
</dbReference>
<dbReference type="Pfam" id="PF00440">
    <property type="entry name" value="TetR_N"/>
    <property type="match status" value="1"/>
</dbReference>
<dbReference type="PANTHER" id="PTHR30055:SF234">
    <property type="entry name" value="HTH-TYPE TRANSCRIPTIONAL REGULATOR BETI"/>
    <property type="match status" value="1"/>
</dbReference>
<keyword evidence="3" id="KW-0804">Transcription</keyword>
<dbReference type="SUPFAM" id="SSF46689">
    <property type="entry name" value="Homeodomain-like"/>
    <property type="match status" value="1"/>
</dbReference>
<dbReference type="GO" id="GO:0003700">
    <property type="term" value="F:DNA-binding transcription factor activity"/>
    <property type="evidence" value="ECO:0007669"/>
    <property type="project" value="TreeGrafter"/>
</dbReference>
<dbReference type="InterPro" id="IPR050109">
    <property type="entry name" value="HTH-type_TetR-like_transc_reg"/>
</dbReference>
<feature type="domain" description="HTH tetR-type" evidence="5">
    <location>
        <begin position="30"/>
        <end position="90"/>
    </location>
</feature>
<accession>A0A6J6K1W0</accession>
<dbReference type="InterPro" id="IPR009057">
    <property type="entry name" value="Homeodomain-like_sf"/>
</dbReference>
<sequence>MSLFRSHLARLQSSPLSTQPKYATQGASHRRTEDAILQATKVLVSQSGLTKISMIDISSASEVARATLYNHFRDKQSVIEALLASEVSRIIELSKSAGTPADALESLSIAISTDSALNGLREHDPALIAQLLIHSEHPLYLELARAIYALTQSQSATGLAMRWLLGQAVQPLTPEQSREQAALLVENTLF</sequence>
<dbReference type="Gene3D" id="1.10.357.10">
    <property type="entry name" value="Tetracycline Repressor, domain 2"/>
    <property type="match status" value="1"/>
</dbReference>
<dbReference type="PRINTS" id="PR00455">
    <property type="entry name" value="HTHTETR"/>
</dbReference>
<evidence type="ECO:0000256" key="3">
    <source>
        <dbReference type="ARBA" id="ARBA00023163"/>
    </source>
</evidence>
<feature type="compositionally biased region" description="Polar residues" evidence="4">
    <location>
        <begin position="11"/>
        <end position="27"/>
    </location>
</feature>
<organism evidence="6">
    <name type="scientific">freshwater metagenome</name>
    <dbReference type="NCBI Taxonomy" id="449393"/>
    <lineage>
        <taxon>unclassified sequences</taxon>
        <taxon>metagenomes</taxon>
        <taxon>ecological metagenomes</taxon>
    </lineage>
</organism>
<gene>
    <name evidence="6" type="ORF">UFOPK2155_00750</name>
</gene>
<dbReference type="PANTHER" id="PTHR30055">
    <property type="entry name" value="HTH-TYPE TRANSCRIPTIONAL REGULATOR RUTR"/>
    <property type="match status" value="1"/>
</dbReference>